<dbReference type="Proteomes" id="UP000279908">
    <property type="component" value="Unassembled WGS sequence"/>
</dbReference>
<comment type="caution">
    <text evidence="5">The sequence shown here is derived from an EMBL/GenBank/DDBJ whole genome shotgun (WGS) entry which is preliminary data.</text>
</comment>
<dbReference type="AlphaFoldDB" id="A0A432AXD2"/>
<name>A0A432AXD2_CHLPH</name>
<keyword evidence="4" id="KW-0233">DNA recombination</keyword>
<evidence type="ECO:0000313" key="5">
    <source>
        <dbReference type="EMBL" id="RTY39946.1"/>
    </source>
</evidence>
<proteinExistence type="inferred from homology"/>
<accession>A0A432AXD2</accession>
<sequence length="415" mass="46765">MATPSTLIILFLLILLALSLRRILADASIKGEVERLRLEVQELAELRRLTASLQTELEIERSREGKRDAFLQQTEARLNTAFENLSRTILEERGRALGEENSSRMNQLMQPFREQLESFRQRVDAVHRDDTELAGQLKEQLVQLMNLNARVGEEASSLVRAIKGDSKKQGNWGELVIERIFEDSGLSRGREYRVQESFRNDDGALVRPDFIVSLPGEKSVVVDSKVSLTAYERYWGLEAGEEKTAALREHVASVRRHVAELQQKDYTGIGGNRTLDFVIMCIPVEPAWQSALEGDPELLYELAGKNVVICGPATLMITLKLIAQLWRREKENRNAELIASLGGKIYDQVVLVAEALSEARRRLSAVEESFDLAQRRLQNGRGNLVRRVEAIRSLGAKVSRSMPEDALDESGSEED</sequence>
<evidence type="ECO:0000256" key="4">
    <source>
        <dbReference type="ARBA" id="ARBA00023172"/>
    </source>
</evidence>
<dbReference type="PANTHER" id="PTHR30563">
    <property type="entry name" value="DNA RECOMBINATION PROTEIN RMUC"/>
    <property type="match status" value="1"/>
</dbReference>
<comment type="function">
    <text evidence="1">Involved in DNA recombination.</text>
</comment>
<dbReference type="GO" id="GO:0006310">
    <property type="term" value="P:DNA recombination"/>
    <property type="evidence" value="ECO:0007669"/>
    <property type="project" value="UniProtKB-KW"/>
</dbReference>
<evidence type="ECO:0000313" key="6">
    <source>
        <dbReference type="Proteomes" id="UP000279908"/>
    </source>
</evidence>
<dbReference type="RefSeq" id="WP_126383313.1">
    <property type="nucleotide sequence ID" value="NZ_RXYK01000001.1"/>
</dbReference>
<evidence type="ECO:0000256" key="3">
    <source>
        <dbReference type="ARBA" id="ARBA00023054"/>
    </source>
</evidence>
<dbReference type="Pfam" id="PF02646">
    <property type="entry name" value="RmuC"/>
    <property type="match status" value="1"/>
</dbReference>
<evidence type="ECO:0000256" key="1">
    <source>
        <dbReference type="ARBA" id="ARBA00003416"/>
    </source>
</evidence>
<dbReference type="PANTHER" id="PTHR30563:SF0">
    <property type="entry name" value="DNA RECOMBINATION PROTEIN RMUC"/>
    <property type="match status" value="1"/>
</dbReference>
<dbReference type="EMBL" id="RXYK01000001">
    <property type="protein sequence ID" value="RTY39946.1"/>
    <property type="molecule type" value="Genomic_DNA"/>
</dbReference>
<dbReference type="InterPro" id="IPR003798">
    <property type="entry name" value="DNA_recombination_RmuC"/>
</dbReference>
<protein>
    <submittedName>
        <fullName evidence="5">DNA recombination protein RmuC</fullName>
    </submittedName>
</protein>
<organism evidence="5 6">
    <name type="scientific">Chlorobium phaeovibrioides</name>
    <dbReference type="NCBI Taxonomy" id="1094"/>
    <lineage>
        <taxon>Bacteria</taxon>
        <taxon>Pseudomonadati</taxon>
        <taxon>Chlorobiota</taxon>
        <taxon>Chlorobiia</taxon>
        <taxon>Chlorobiales</taxon>
        <taxon>Chlorobiaceae</taxon>
        <taxon>Chlorobium/Pelodictyon group</taxon>
        <taxon>Chlorobium</taxon>
    </lineage>
</organism>
<keyword evidence="3" id="KW-0175">Coiled coil</keyword>
<reference evidence="5 6" key="1">
    <citation type="submission" date="2018-12" db="EMBL/GenBank/DDBJ databases">
        <authorList>
            <person name="Lunina O.N."/>
            <person name="Grouzdev D.S."/>
            <person name="Gorlenko V.M."/>
            <person name="Savvichev A.S."/>
        </authorList>
    </citation>
    <scope>NUCLEOTIDE SEQUENCE [LARGE SCALE GENOMIC DNA]</scope>
    <source>
        <strain evidence="5 6">BrKhr-17</strain>
    </source>
</reference>
<gene>
    <name evidence="5" type="ORF">EKD02_00685</name>
</gene>
<evidence type="ECO:0000256" key="2">
    <source>
        <dbReference type="ARBA" id="ARBA00009840"/>
    </source>
</evidence>
<comment type="similarity">
    <text evidence="2">Belongs to the RmuC family.</text>
</comment>